<dbReference type="Proteomes" id="UP000295182">
    <property type="component" value="Unassembled WGS sequence"/>
</dbReference>
<protein>
    <submittedName>
        <fullName evidence="2">HD-like signal output (HDOD) protein</fullName>
    </submittedName>
</protein>
<dbReference type="SUPFAM" id="SSF109604">
    <property type="entry name" value="HD-domain/PDEase-like"/>
    <property type="match status" value="1"/>
</dbReference>
<comment type="caution">
    <text evidence="2">The sequence shown here is derived from an EMBL/GenBank/DDBJ whole genome shotgun (WGS) entry which is preliminary data.</text>
</comment>
<proteinExistence type="predicted"/>
<sequence>MPAARSPAVNPPAASARQAVVPVLSARASAALAEPMPPVLEDFVLVRESALPAAQHEALMTVIGGIPRPPMSLHQLLAPDFFDRADSLMLSELLMGEPLIAAKVLATVNSPFYGLHQSVTSIEPAITFLGMDTVRNICVQYMLAQAFKPELRAAQRSFDTIWRSSAIASELCLRLAQALGLPDHGALATKVVMVFVGHLAAASLLPHNTVEEWLVLDRLHRAKLEQEVIGLSAGEIGTLVLRTWELPQELVGDVAATSRVLVTPASAADAQRVPQLALAYLCVGLGERLALGQLSSLGDVDLWGHVGPDAFHLRSYLTHPALAALPELLRSPALEEAVQQMLGKSQVLV</sequence>
<dbReference type="Gene3D" id="1.10.3210.10">
    <property type="entry name" value="Hypothetical protein af1432"/>
    <property type="match status" value="1"/>
</dbReference>
<gene>
    <name evidence="2" type="ORF">EV674_104123</name>
</gene>
<dbReference type="InterPro" id="IPR013976">
    <property type="entry name" value="HDOD"/>
</dbReference>
<dbReference type="AlphaFoldDB" id="A0A4R2NEI1"/>
<evidence type="ECO:0000259" key="1">
    <source>
        <dbReference type="PROSITE" id="PS51833"/>
    </source>
</evidence>
<evidence type="ECO:0000313" key="2">
    <source>
        <dbReference type="EMBL" id="TCP19663.1"/>
    </source>
</evidence>
<organism evidence="2 3">
    <name type="scientific">Simplicispira metamorpha</name>
    <dbReference type="NCBI Taxonomy" id="80881"/>
    <lineage>
        <taxon>Bacteria</taxon>
        <taxon>Pseudomonadati</taxon>
        <taxon>Pseudomonadota</taxon>
        <taxon>Betaproteobacteria</taxon>
        <taxon>Burkholderiales</taxon>
        <taxon>Comamonadaceae</taxon>
        <taxon>Simplicispira</taxon>
    </lineage>
</organism>
<accession>A0A4R2NEI1</accession>
<feature type="domain" description="HDOD" evidence="1">
    <location>
        <begin position="66"/>
        <end position="260"/>
    </location>
</feature>
<dbReference type="PANTHER" id="PTHR33525">
    <property type="match status" value="1"/>
</dbReference>
<dbReference type="Pfam" id="PF08668">
    <property type="entry name" value="HDOD"/>
    <property type="match status" value="1"/>
</dbReference>
<dbReference type="PANTHER" id="PTHR33525:SF4">
    <property type="entry name" value="CYCLIC DI-GMP PHOSPHODIESTERASE CDGJ"/>
    <property type="match status" value="1"/>
</dbReference>
<reference evidence="2 3" key="1">
    <citation type="submission" date="2019-03" db="EMBL/GenBank/DDBJ databases">
        <title>Genomic Encyclopedia of Type Strains, Phase IV (KMG-IV): sequencing the most valuable type-strain genomes for metagenomic binning, comparative biology and taxonomic classification.</title>
        <authorList>
            <person name="Goeker M."/>
        </authorList>
    </citation>
    <scope>NUCLEOTIDE SEQUENCE [LARGE SCALE GENOMIC DNA]</scope>
    <source>
        <strain evidence="2 3">DSM 1837</strain>
    </source>
</reference>
<keyword evidence="3" id="KW-1185">Reference proteome</keyword>
<dbReference type="EMBL" id="SLXH01000004">
    <property type="protein sequence ID" value="TCP19663.1"/>
    <property type="molecule type" value="Genomic_DNA"/>
</dbReference>
<evidence type="ECO:0000313" key="3">
    <source>
        <dbReference type="Proteomes" id="UP000295182"/>
    </source>
</evidence>
<dbReference type="InterPro" id="IPR052340">
    <property type="entry name" value="RNase_Y/CdgJ"/>
</dbReference>
<name>A0A4R2NEI1_9BURK</name>
<dbReference type="PROSITE" id="PS51833">
    <property type="entry name" value="HDOD"/>
    <property type="match status" value="1"/>
</dbReference>